<accession>A0A7J6N435</accession>
<gene>
    <name evidence="1" type="ORF">FOZ62_020159</name>
</gene>
<evidence type="ECO:0000313" key="1">
    <source>
        <dbReference type="EMBL" id="KAF4678625.1"/>
    </source>
</evidence>
<organism evidence="1 2">
    <name type="scientific">Perkinsus olseni</name>
    <name type="common">Perkinsus atlanticus</name>
    <dbReference type="NCBI Taxonomy" id="32597"/>
    <lineage>
        <taxon>Eukaryota</taxon>
        <taxon>Sar</taxon>
        <taxon>Alveolata</taxon>
        <taxon>Perkinsozoa</taxon>
        <taxon>Perkinsea</taxon>
        <taxon>Perkinsida</taxon>
        <taxon>Perkinsidae</taxon>
        <taxon>Perkinsus</taxon>
    </lineage>
</organism>
<reference evidence="1 2" key="1">
    <citation type="submission" date="2020-04" db="EMBL/GenBank/DDBJ databases">
        <title>Perkinsus olseni comparative genomics.</title>
        <authorList>
            <person name="Bogema D.R."/>
        </authorList>
    </citation>
    <scope>NUCLEOTIDE SEQUENCE [LARGE SCALE GENOMIC DNA]</scope>
    <source>
        <strain evidence="1">ATCC PRA-205</strain>
    </source>
</reference>
<dbReference type="EMBL" id="JABANM010038140">
    <property type="protein sequence ID" value="KAF4678625.1"/>
    <property type="molecule type" value="Genomic_DNA"/>
</dbReference>
<comment type="caution">
    <text evidence="1">The sequence shown here is derived from an EMBL/GenBank/DDBJ whole genome shotgun (WGS) entry which is preliminary data.</text>
</comment>
<protein>
    <submittedName>
        <fullName evidence="1">Uncharacterized protein</fullName>
    </submittedName>
</protein>
<proteinExistence type="predicted"/>
<dbReference type="Proteomes" id="UP000574390">
    <property type="component" value="Unassembled WGS sequence"/>
</dbReference>
<evidence type="ECO:0000313" key="2">
    <source>
        <dbReference type="Proteomes" id="UP000574390"/>
    </source>
</evidence>
<name>A0A7J6N435_PEROL</name>
<feature type="non-terminal residue" evidence="1">
    <location>
        <position position="140"/>
    </location>
</feature>
<sequence length="140" mass="15421">MKNCRRYCKFLLVPYIVEMVIGGVGKDARTVRAEPLSVTADYPKGCNGGPGPGNRSDIVQLLRGTCLYNLQGYNSHRAYQDSTGIIIKTNMPGREGFLHLQFDTWAEALGSTSIEMVSVNISGRLYLGAEGEGVYTRWNP</sequence>
<dbReference type="AlphaFoldDB" id="A0A7J6N435"/>